<evidence type="ECO:0000313" key="2">
    <source>
        <dbReference type="Proteomes" id="UP000031838"/>
    </source>
</evidence>
<accession>A0A0B6S1B0</accession>
<gene>
    <name evidence="1" type="ORF">BGL_1c15050</name>
</gene>
<dbReference type="EMBL" id="CP002580">
    <property type="protein sequence ID" value="AJK46021.1"/>
    <property type="molecule type" value="Genomic_DNA"/>
</dbReference>
<dbReference type="KEGG" id="bgp:BGL_1c15050"/>
<proteinExistence type="predicted"/>
<reference evidence="2" key="1">
    <citation type="submission" date="2011-03" db="EMBL/GenBank/DDBJ databases">
        <authorList>
            <person name="Voget S."/>
            <person name="Streit W.R."/>
            <person name="Jaeger K.E."/>
            <person name="Daniel R."/>
        </authorList>
    </citation>
    <scope>NUCLEOTIDE SEQUENCE [LARGE SCALE GENOMIC DNA]</scope>
    <source>
        <strain evidence="2">PG1</strain>
    </source>
</reference>
<evidence type="ECO:0000313" key="1">
    <source>
        <dbReference type="EMBL" id="AJK46021.1"/>
    </source>
</evidence>
<dbReference type="Proteomes" id="UP000031838">
    <property type="component" value="Chromosome 1"/>
</dbReference>
<organism evidence="1 2">
    <name type="scientific">Burkholderia plantarii</name>
    <dbReference type="NCBI Taxonomy" id="41899"/>
    <lineage>
        <taxon>Bacteria</taxon>
        <taxon>Pseudomonadati</taxon>
        <taxon>Pseudomonadota</taxon>
        <taxon>Betaproteobacteria</taxon>
        <taxon>Burkholderiales</taxon>
        <taxon>Burkholderiaceae</taxon>
        <taxon>Burkholderia</taxon>
    </lineage>
</organism>
<keyword evidence="2" id="KW-1185">Reference proteome</keyword>
<reference evidence="1 2" key="2">
    <citation type="journal article" date="2016" name="Appl. Microbiol. Biotechnol.">
        <title>Mutations improving production and secretion of extracellular lipase by Burkholderia glumae PG1.</title>
        <authorList>
            <person name="Knapp A."/>
            <person name="Voget S."/>
            <person name="Gao R."/>
            <person name="Zaburannyi N."/>
            <person name="Krysciak D."/>
            <person name="Breuer M."/>
            <person name="Hauer B."/>
            <person name="Streit W.R."/>
            <person name="Muller R."/>
            <person name="Daniel R."/>
            <person name="Jaeger K.E."/>
        </authorList>
    </citation>
    <scope>NUCLEOTIDE SEQUENCE [LARGE SCALE GENOMIC DNA]</scope>
    <source>
        <strain evidence="1 2">PG1</strain>
    </source>
</reference>
<sequence length="73" mass="7052">MSTQMKTTHFLVRATVLAVVVASLGACTMTRTQRNAGIGAAAGGALGYLVTGGPIGTVAGAAAGGIVGANVHR</sequence>
<protein>
    <submittedName>
        <fullName evidence="1">Putative osmosis-like lipoprotein</fullName>
    </submittedName>
</protein>
<keyword evidence="1" id="KW-0449">Lipoprotein</keyword>
<dbReference type="KEGG" id="bpla:bpln_1g14770"/>
<dbReference type="HOGENOM" id="CLU_158447_2_0_4"/>
<dbReference type="RefSeq" id="WP_420807355.1">
    <property type="nucleotide sequence ID" value="NZ_CP007212.1"/>
</dbReference>
<dbReference type="PROSITE" id="PS51257">
    <property type="entry name" value="PROKAR_LIPOPROTEIN"/>
    <property type="match status" value="1"/>
</dbReference>
<dbReference type="AlphaFoldDB" id="A0A0B6S1B0"/>
<name>A0A0B6S1B0_BURPL</name>